<evidence type="ECO:0000313" key="4">
    <source>
        <dbReference type="Proteomes" id="UP001595891"/>
    </source>
</evidence>
<keyword evidence="4" id="KW-1185">Reference proteome</keyword>
<dbReference type="PANTHER" id="PTHR35526:SF3">
    <property type="entry name" value="ANTI-SIGMA-F FACTOR RSBW"/>
    <property type="match status" value="1"/>
</dbReference>
<keyword evidence="1" id="KW-0808">Transferase</keyword>
<keyword evidence="1" id="KW-0723">Serine/threonine-protein kinase</keyword>
<comment type="caution">
    <text evidence="3">The sequence shown here is derived from an EMBL/GenBank/DDBJ whole genome shotgun (WGS) entry which is preliminary data.</text>
</comment>
<name>A0ABV9E8L2_9ACTN</name>
<evidence type="ECO:0000313" key="3">
    <source>
        <dbReference type="EMBL" id="MFC4585872.1"/>
    </source>
</evidence>
<dbReference type="Pfam" id="PF13581">
    <property type="entry name" value="HATPase_c_2"/>
    <property type="match status" value="1"/>
</dbReference>
<dbReference type="InterPro" id="IPR003594">
    <property type="entry name" value="HATPase_dom"/>
</dbReference>
<dbReference type="PANTHER" id="PTHR35526">
    <property type="entry name" value="ANTI-SIGMA-F FACTOR RSBW-RELATED"/>
    <property type="match status" value="1"/>
</dbReference>
<proteinExistence type="predicted"/>
<dbReference type="EMBL" id="JBHSFN010000003">
    <property type="protein sequence ID" value="MFC4585872.1"/>
    <property type="molecule type" value="Genomic_DNA"/>
</dbReference>
<dbReference type="Proteomes" id="UP001595891">
    <property type="component" value="Unassembled WGS sequence"/>
</dbReference>
<gene>
    <name evidence="3" type="ORF">ACFO8L_07305</name>
</gene>
<sequence length="141" mass="15449">MAISILLGTAELRGTPSSVRGAREFVRMTLGEGHPALDDVTLLVSELVTNSVAYSDSQENDGVITLSIGEISRGRLHVMVTDDGSARSVPRRRAVELMDESGRGLVLLQALARRWGTYPDGTRRVVWFQIGFRKQTAVRVP</sequence>
<organism evidence="3 4">
    <name type="scientific">Sphaerisporangium corydalis</name>
    <dbReference type="NCBI Taxonomy" id="1441875"/>
    <lineage>
        <taxon>Bacteria</taxon>
        <taxon>Bacillati</taxon>
        <taxon>Actinomycetota</taxon>
        <taxon>Actinomycetes</taxon>
        <taxon>Streptosporangiales</taxon>
        <taxon>Streptosporangiaceae</taxon>
        <taxon>Sphaerisporangium</taxon>
    </lineage>
</organism>
<dbReference type="InterPro" id="IPR050267">
    <property type="entry name" value="Anti-sigma-factor_SerPK"/>
</dbReference>
<dbReference type="Gene3D" id="3.30.565.10">
    <property type="entry name" value="Histidine kinase-like ATPase, C-terminal domain"/>
    <property type="match status" value="1"/>
</dbReference>
<evidence type="ECO:0000256" key="1">
    <source>
        <dbReference type="ARBA" id="ARBA00022527"/>
    </source>
</evidence>
<feature type="domain" description="Histidine kinase/HSP90-like ATPase" evidence="2">
    <location>
        <begin position="15"/>
        <end position="127"/>
    </location>
</feature>
<dbReference type="GO" id="GO:0005524">
    <property type="term" value="F:ATP binding"/>
    <property type="evidence" value="ECO:0007669"/>
    <property type="project" value="UniProtKB-KW"/>
</dbReference>
<dbReference type="CDD" id="cd16936">
    <property type="entry name" value="HATPase_RsbW-like"/>
    <property type="match status" value="1"/>
</dbReference>
<dbReference type="InterPro" id="IPR036890">
    <property type="entry name" value="HATPase_C_sf"/>
</dbReference>
<keyword evidence="3" id="KW-0067">ATP-binding</keyword>
<keyword evidence="3" id="KW-0547">Nucleotide-binding</keyword>
<keyword evidence="1" id="KW-0418">Kinase</keyword>
<accession>A0ABV9E8L2</accession>
<protein>
    <submittedName>
        <fullName evidence="3">ATP-binding protein</fullName>
    </submittedName>
</protein>
<dbReference type="RefSeq" id="WP_262841145.1">
    <property type="nucleotide sequence ID" value="NZ_JANZYP010000004.1"/>
</dbReference>
<dbReference type="SUPFAM" id="SSF55874">
    <property type="entry name" value="ATPase domain of HSP90 chaperone/DNA topoisomerase II/histidine kinase"/>
    <property type="match status" value="1"/>
</dbReference>
<reference evidence="4" key="1">
    <citation type="journal article" date="2019" name="Int. J. Syst. Evol. Microbiol.">
        <title>The Global Catalogue of Microorganisms (GCM) 10K type strain sequencing project: providing services to taxonomists for standard genome sequencing and annotation.</title>
        <authorList>
            <consortium name="The Broad Institute Genomics Platform"/>
            <consortium name="The Broad Institute Genome Sequencing Center for Infectious Disease"/>
            <person name="Wu L."/>
            <person name="Ma J."/>
        </authorList>
    </citation>
    <scope>NUCLEOTIDE SEQUENCE [LARGE SCALE GENOMIC DNA]</scope>
    <source>
        <strain evidence="4">CCUG 49560</strain>
    </source>
</reference>
<evidence type="ECO:0000259" key="2">
    <source>
        <dbReference type="Pfam" id="PF13581"/>
    </source>
</evidence>